<evidence type="ECO:0000313" key="3">
    <source>
        <dbReference type="Proteomes" id="UP000192578"/>
    </source>
</evidence>
<keyword evidence="3" id="KW-1185">Reference proteome</keyword>
<comment type="caution">
    <text evidence="2">The sequence shown here is derived from an EMBL/GenBank/DDBJ whole genome shotgun (WGS) entry which is preliminary data.</text>
</comment>
<feature type="region of interest" description="Disordered" evidence="1">
    <location>
        <begin position="75"/>
        <end position="215"/>
    </location>
</feature>
<evidence type="ECO:0000256" key="1">
    <source>
        <dbReference type="SAM" id="MobiDB-lite"/>
    </source>
</evidence>
<dbReference type="Proteomes" id="UP000192578">
    <property type="component" value="Unassembled WGS sequence"/>
</dbReference>
<organism evidence="2 3">
    <name type="scientific">Hypsibius exemplaris</name>
    <name type="common">Freshwater tardigrade</name>
    <dbReference type="NCBI Taxonomy" id="2072580"/>
    <lineage>
        <taxon>Eukaryota</taxon>
        <taxon>Metazoa</taxon>
        <taxon>Ecdysozoa</taxon>
        <taxon>Tardigrada</taxon>
        <taxon>Eutardigrada</taxon>
        <taxon>Parachela</taxon>
        <taxon>Hypsibioidea</taxon>
        <taxon>Hypsibiidae</taxon>
        <taxon>Hypsibius</taxon>
    </lineage>
</organism>
<feature type="compositionally biased region" description="Polar residues" evidence="1">
    <location>
        <begin position="17"/>
        <end position="26"/>
    </location>
</feature>
<gene>
    <name evidence="2" type="ORF">BV898_17927</name>
</gene>
<feature type="compositionally biased region" description="Basic and acidic residues" evidence="1">
    <location>
        <begin position="205"/>
        <end position="215"/>
    </location>
</feature>
<dbReference type="EMBL" id="MTYJ01000326">
    <property type="protein sequence ID" value="OWA53500.1"/>
    <property type="molecule type" value="Genomic_DNA"/>
</dbReference>
<feature type="region of interest" description="Disordered" evidence="1">
    <location>
        <begin position="1"/>
        <end position="54"/>
    </location>
</feature>
<protein>
    <submittedName>
        <fullName evidence="2">Uncharacterized protein</fullName>
    </submittedName>
</protein>
<evidence type="ECO:0000313" key="2">
    <source>
        <dbReference type="EMBL" id="OWA53500.1"/>
    </source>
</evidence>
<feature type="compositionally biased region" description="Basic and acidic residues" evidence="1">
    <location>
        <begin position="140"/>
        <end position="149"/>
    </location>
</feature>
<dbReference type="AlphaFoldDB" id="A0A9X6NGJ7"/>
<name>A0A9X6NGJ7_HYPEX</name>
<feature type="compositionally biased region" description="Low complexity" evidence="1">
    <location>
        <begin position="75"/>
        <end position="89"/>
    </location>
</feature>
<feature type="compositionally biased region" description="Polar residues" evidence="1">
    <location>
        <begin position="186"/>
        <end position="198"/>
    </location>
</feature>
<accession>A0A9X6NGJ7</accession>
<sequence>MQAATKASAYNPAITASLMNRSQSTPGLVEPHAGHAMADHHSSTSRRSACLPSERTAPLQHVSYSTSYHELHLRPLSPSFPSSRSSHSSSTDRPKESLALPLSSSRAGAAPFTTRPSHIPSELRRAERPTARRQSLHHSGRPDADDNTQRSHASFSGGHPSASSGRTLSRRSDGSVNGLAHWSGETPASTPKLNQQQWEAGIGSRRIEMQHLGSD</sequence>
<reference evidence="3" key="1">
    <citation type="submission" date="2017-01" db="EMBL/GenBank/DDBJ databases">
        <title>Comparative genomics of anhydrobiosis in the tardigrade Hypsibius dujardini.</title>
        <authorList>
            <person name="Yoshida Y."/>
            <person name="Koutsovoulos G."/>
            <person name="Laetsch D."/>
            <person name="Stevens L."/>
            <person name="Kumar S."/>
            <person name="Horikawa D."/>
            <person name="Ishino K."/>
            <person name="Komine S."/>
            <person name="Tomita M."/>
            <person name="Blaxter M."/>
            <person name="Arakawa K."/>
        </authorList>
    </citation>
    <scope>NUCLEOTIDE SEQUENCE [LARGE SCALE GENOMIC DNA]</scope>
    <source>
        <strain evidence="3">Z151</strain>
    </source>
</reference>
<proteinExistence type="predicted"/>
<feature type="compositionally biased region" description="Basic and acidic residues" evidence="1">
    <location>
        <begin position="121"/>
        <end position="130"/>
    </location>
</feature>